<evidence type="ECO:0000256" key="2">
    <source>
        <dbReference type="SAM" id="SignalP"/>
    </source>
</evidence>
<dbReference type="GeneID" id="111118675"/>
<reference evidence="3" key="1">
    <citation type="submission" date="2024-06" db="UniProtKB">
        <authorList>
            <consortium name="RefSeq"/>
        </authorList>
    </citation>
    <scope>NUCLEOTIDE SEQUENCE [LARGE SCALE GENOMIC DNA]</scope>
</reference>
<gene>
    <name evidence="4" type="primary">LOC111118675</name>
</gene>
<keyword evidence="3" id="KW-1185">Reference proteome</keyword>
<protein>
    <submittedName>
        <fullName evidence="4">Uncharacterized protein LOC111118675</fullName>
    </submittedName>
</protein>
<evidence type="ECO:0000313" key="3">
    <source>
        <dbReference type="Proteomes" id="UP000694844"/>
    </source>
</evidence>
<reference evidence="4" key="2">
    <citation type="submission" date="2025-08" db="UniProtKB">
        <authorList>
            <consortium name="RefSeq"/>
        </authorList>
    </citation>
    <scope>IDENTIFICATION</scope>
    <source>
        <tissue evidence="4">Whole sample</tissue>
    </source>
</reference>
<dbReference type="Proteomes" id="UP000694844">
    <property type="component" value="Chromosome 1"/>
</dbReference>
<keyword evidence="2" id="KW-0732">Signal</keyword>
<feature type="chain" id="PRO_5034689777" evidence="2">
    <location>
        <begin position="23"/>
        <end position="381"/>
    </location>
</feature>
<feature type="region of interest" description="Disordered" evidence="1">
    <location>
        <begin position="333"/>
        <end position="355"/>
    </location>
</feature>
<evidence type="ECO:0000313" key="4">
    <source>
        <dbReference type="RefSeq" id="XP_022313957.1"/>
    </source>
</evidence>
<sequence>MDVNMTPVWLFLLHIGTSLVYGGTEDTWDGLNIKFGTHKPLPRRREDAERESYKRQNDICKTDNYHGFLYRLEDDSKLLPIYDLNGYLSGIQAIIPGDMEGYNSLNETIRLPPHEVMPPILVGKSDLQTYTITAYFKHPRHLCSPTYLNNVPTGKGLFIQTGYDPIRHHEQIPLEEQNLSPLWKKALCLPTMGTHYFYNVSREMQCERLYPVFLMYDSEGQLGAFGWSFQGQPYEGGKSIVSWYQINKDTFYFIFDASQLPPCMQNPNFRVFGVHIWLQSHNKTTMRCNAPTTSKPLPSTTVIYKEPQGGGGLGHKAEKVDFEQSDRDQIVKNRRSDNIQSPLPNKKAGSNSAPSDSLNKCLFLFVCVLRTFLSNFNVNNV</sequence>
<feature type="compositionally biased region" description="Polar residues" evidence="1">
    <location>
        <begin position="338"/>
        <end position="355"/>
    </location>
</feature>
<proteinExistence type="predicted"/>
<dbReference type="KEGG" id="cvn:111118675"/>
<dbReference type="AlphaFoldDB" id="A0A8B8CDV1"/>
<accession>A0A8B8CDV1</accession>
<dbReference type="RefSeq" id="XP_022313957.1">
    <property type="nucleotide sequence ID" value="XM_022458249.1"/>
</dbReference>
<evidence type="ECO:0000256" key="1">
    <source>
        <dbReference type="SAM" id="MobiDB-lite"/>
    </source>
</evidence>
<dbReference type="OrthoDB" id="6042561at2759"/>
<name>A0A8B8CDV1_CRAVI</name>
<feature type="signal peptide" evidence="2">
    <location>
        <begin position="1"/>
        <end position="22"/>
    </location>
</feature>
<organism evidence="3 4">
    <name type="scientific">Crassostrea virginica</name>
    <name type="common">Eastern oyster</name>
    <dbReference type="NCBI Taxonomy" id="6565"/>
    <lineage>
        <taxon>Eukaryota</taxon>
        <taxon>Metazoa</taxon>
        <taxon>Spiralia</taxon>
        <taxon>Lophotrochozoa</taxon>
        <taxon>Mollusca</taxon>
        <taxon>Bivalvia</taxon>
        <taxon>Autobranchia</taxon>
        <taxon>Pteriomorphia</taxon>
        <taxon>Ostreida</taxon>
        <taxon>Ostreoidea</taxon>
        <taxon>Ostreidae</taxon>
        <taxon>Crassostrea</taxon>
    </lineage>
</organism>